<comment type="caution">
    <text evidence="1">The sequence shown here is derived from an EMBL/GenBank/DDBJ whole genome shotgun (WGS) entry which is preliminary data.</text>
</comment>
<gene>
    <name evidence="1" type="ORF">DRV85_07165</name>
</gene>
<dbReference type="GO" id="GO:0006633">
    <property type="term" value="P:fatty acid biosynthetic process"/>
    <property type="evidence" value="ECO:0007669"/>
    <property type="project" value="TreeGrafter"/>
</dbReference>
<dbReference type="SUPFAM" id="SSF54637">
    <property type="entry name" value="Thioesterase/thiol ester dehydrase-isomerase"/>
    <property type="match status" value="1"/>
</dbReference>
<evidence type="ECO:0000313" key="2">
    <source>
        <dbReference type="Proteomes" id="UP000253370"/>
    </source>
</evidence>
<dbReference type="GO" id="GO:0019171">
    <property type="term" value="F:(3R)-hydroxyacyl-[acyl-carrier-protein] dehydratase activity"/>
    <property type="evidence" value="ECO:0007669"/>
    <property type="project" value="TreeGrafter"/>
</dbReference>
<protein>
    <submittedName>
        <fullName evidence="1">Phosphate acetyltransferase</fullName>
    </submittedName>
</protein>
<keyword evidence="2" id="KW-1185">Reference proteome</keyword>
<evidence type="ECO:0000313" key="1">
    <source>
        <dbReference type="EMBL" id="RBI85513.1"/>
    </source>
</evidence>
<dbReference type="InterPro" id="IPR050965">
    <property type="entry name" value="UPF0336/Enoyl-CoA_hydratase"/>
</dbReference>
<name>A0A365U8Z9_9RHOB</name>
<reference evidence="1 2" key="1">
    <citation type="submission" date="2018-07" db="EMBL/GenBank/DDBJ databases">
        <title>Rhodosalinus sp. strain E84T genomic sequence and assembly.</title>
        <authorList>
            <person name="Liu Z.-W."/>
            <person name="Lu D.-C."/>
        </authorList>
    </citation>
    <scope>NUCLEOTIDE SEQUENCE [LARGE SCALE GENOMIC DNA]</scope>
    <source>
        <strain evidence="1 2">E84</strain>
    </source>
</reference>
<dbReference type="Gene3D" id="3.10.129.10">
    <property type="entry name" value="Hotdog Thioesterase"/>
    <property type="match status" value="1"/>
</dbReference>
<accession>A0A365U8Z9</accession>
<dbReference type="OrthoDB" id="9800237at2"/>
<dbReference type="GO" id="GO:0016740">
    <property type="term" value="F:transferase activity"/>
    <property type="evidence" value="ECO:0007669"/>
    <property type="project" value="UniProtKB-KW"/>
</dbReference>
<dbReference type="InterPro" id="IPR029069">
    <property type="entry name" value="HotDog_dom_sf"/>
</dbReference>
<proteinExistence type="predicted"/>
<organism evidence="1 2">
    <name type="scientific">Rhodosalinus halophilus</name>
    <dbReference type="NCBI Taxonomy" id="2259333"/>
    <lineage>
        <taxon>Bacteria</taxon>
        <taxon>Pseudomonadati</taxon>
        <taxon>Pseudomonadota</taxon>
        <taxon>Alphaproteobacteria</taxon>
        <taxon>Rhodobacterales</taxon>
        <taxon>Paracoccaceae</taxon>
        <taxon>Rhodosalinus</taxon>
    </lineage>
</organism>
<keyword evidence="1" id="KW-0808">Transferase</keyword>
<dbReference type="RefSeq" id="WP_113288771.1">
    <property type="nucleotide sequence ID" value="NZ_QNTQ01000006.1"/>
</dbReference>
<dbReference type="PANTHER" id="PTHR43437">
    <property type="entry name" value="HYDROXYACYL-THIOESTER DEHYDRATASE TYPE 2, MITOCHONDRIAL-RELATED"/>
    <property type="match status" value="1"/>
</dbReference>
<dbReference type="AlphaFoldDB" id="A0A365U8Z9"/>
<dbReference type="EMBL" id="QNTQ01000006">
    <property type="protein sequence ID" value="RBI85513.1"/>
    <property type="molecule type" value="Genomic_DNA"/>
</dbReference>
<dbReference type="Proteomes" id="UP000253370">
    <property type="component" value="Unassembled WGS sequence"/>
</dbReference>
<sequence length="116" mass="12419">MEVGASAELTRTFSRAEVEALSHLAGTGVRENVPEPLIGGMISCLLGTRLPGHGTNWLKQDLQFLEAVPIGAELTARVEVTRVRPEKSLIDLWASVRTAGGTLVCEGRSLVLARGR</sequence>
<dbReference type="PANTHER" id="PTHR43437:SF3">
    <property type="entry name" value="HYDROXYACYL-THIOESTER DEHYDRATASE TYPE 2, MITOCHONDRIAL"/>
    <property type="match status" value="1"/>
</dbReference>